<dbReference type="OrthoDB" id="2382881at2759"/>
<name>A0A1C7LX30_GRIFR</name>
<evidence type="ECO:0000256" key="1">
    <source>
        <dbReference type="ARBA" id="ARBA00004225"/>
    </source>
</evidence>
<reference evidence="11 12" key="1">
    <citation type="submission" date="2016-03" db="EMBL/GenBank/DDBJ databases">
        <title>Whole genome sequencing of Grifola frondosa 9006-11.</title>
        <authorList>
            <person name="Min B."/>
            <person name="Park H."/>
            <person name="Kim J.-G."/>
            <person name="Cho H."/>
            <person name="Oh Y.-L."/>
            <person name="Kong W.-S."/>
            <person name="Choi I.-G."/>
        </authorList>
    </citation>
    <scope>NUCLEOTIDE SEQUENCE [LARGE SCALE GENOMIC DNA]</scope>
    <source>
        <strain evidence="11 12">9006-11</strain>
    </source>
</reference>
<comment type="subcellular location">
    <subcellularLocation>
        <location evidence="1">Mitochondrion membrane</location>
        <topology evidence="1">Multi-pass membrane protein</topology>
    </subcellularLocation>
</comment>
<evidence type="ECO:0000256" key="6">
    <source>
        <dbReference type="ARBA" id="ARBA00022989"/>
    </source>
</evidence>
<dbReference type="PANTHER" id="PTHR45624">
    <property type="entry name" value="MITOCHONDRIAL BASIC AMINO ACIDS TRANSPORTER-RELATED"/>
    <property type="match status" value="1"/>
</dbReference>
<keyword evidence="6" id="KW-1133">Transmembrane helix</keyword>
<dbReference type="Proteomes" id="UP000092993">
    <property type="component" value="Unassembled WGS sequence"/>
</dbReference>
<keyword evidence="7" id="KW-0496">Mitochondrion</keyword>
<feature type="compositionally biased region" description="Basic and acidic residues" evidence="10">
    <location>
        <begin position="7"/>
        <end position="18"/>
    </location>
</feature>
<dbReference type="PANTHER" id="PTHR45624:SF9">
    <property type="entry name" value="CARRIER PROTEIN, PUTATIVE (AFU_ORTHOLOGUE AFUA_4G06390)-RELATED"/>
    <property type="match status" value="1"/>
</dbReference>
<comment type="caution">
    <text evidence="11">The sequence shown here is derived from an EMBL/GenBank/DDBJ whole genome shotgun (WGS) entry which is preliminary data.</text>
</comment>
<dbReference type="GO" id="GO:0022857">
    <property type="term" value="F:transmembrane transporter activity"/>
    <property type="evidence" value="ECO:0007669"/>
    <property type="project" value="TreeGrafter"/>
</dbReference>
<evidence type="ECO:0000313" key="11">
    <source>
        <dbReference type="EMBL" id="OBZ69202.1"/>
    </source>
</evidence>
<dbReference type="InterPro" id="IPR018108">
    <property type="entry name" value="MCP_transmembrane"/>
</dbReference>
<gene>
    <name evidence="11" type="primary">slc25a47a</name>
    <name evidence="11" type="ORF">A0H81_10791</name>
</gene>
<sequence length="1342" mass="148867">MDSWPAVDREPGPDVSKEKGKRKNKRTESPWNYPVVEQGSLGSATLCRKDGNRLEWTFLVENNSGRRLTPRGGPVEILPPTRIYPLRVPTATILQRAEQGAHFLRTYFPDVDIPAELIREEITEDARTMQQFHKYDPYAGNMLESLSFFDGPRKKLAFLAFPMGGTNSDLSISQLIRPHATNVWNRPSLKAVCSFETPIKQIVASSPSSDATQKLGPILGVRTLGSISLLRVNTSGPQSLSLAETSTLLTIARSDIGDRHAVDMVLPSFTPTSAFIVNDVGAVYKCNAPIGGKSVQHVYSKTYAGDPFFRLAESDHEDNLLLISGTNAIRLDLRVNSGQHDEFVFGASGELLTSIESLEDDHMIRLVSTQEILWFDERHTRSLCCCEARRDFDRTLQCRTRVFSQITMTFLTSRQNGLVTIYDVSRADDNLVHLNVAPYSLPPLQIPDARHLGQVLLQHPDGKSDISIFELSERGGISNLECSADNKGEAFSRLTTSTCERSEDIQTLHDDIQSSHTDLGPLGARNSSQVDLQAAYHRLFDVNYEESSSDSDAVYDTLDKMPSFWRDLEDPVEHTLTTFDIALRSGPDPAELSRSDVFTESTLSSTRGYRAVMQGRVPRRALIQQAPWHYDLASFLRRVVPDIQEDMEGTAQALLQYDLVDGPSRTTASFRRESEAREQLCVDLSLSSDVYSPQRFDKEVLLPSSLDDALETMSRATGALTLTELEPPTVQFGFLRPVTKASMDHYSDAKADESGDQPNEESITPLGVRLLLKEWEIGTDPHNFAYQDPYEAPKPGEVMHHRAKELPPAALAKEFQGTQSQRPPLVFPSLALAPPVIASSQPVQPRKPLLPARSYDALVPAKQHVSNGTSQPAEGDWGTGTSSQDFMASTQVVPGPFGGRMIVTKKKSVKKSNSSVLGMKSQQDYFGGRRLTKRAREVWMTLSVVYMSLGAAARLFISAVGRHLCRELSSTSFIRHSFLRAPWLSHSRFARANARNWTVAGPVTAAYEREKVCAPLSSLIDSAALNESLRRNKAVVCALSASYISTFAGYPLDSLKSRLQTTKHRISIPKLALLVYQEEGVIGFYRGLWIPLMTISFVRAASFTIYSRTKEYFRDRHWLTRNNILDVSATGGISGALSGSLISFGSVPFELVKVRRQLEYTIAASRGLRIAKAPSTLEAVRDIFRSNAIVKAREAVRDTTGTALYFFEYDGFRYIMGRDASGEQGQTPAWLPIHPSLVPFMCGSLAGVTSWALIYPLDVVKTKVQQRALAGERKRGILETLHRLIRGPDPNAPKPILVGLARLYQGLGVSAIRSITTHGLLWTFFDLTAGYIDRLPQDPSKT</sequence>
<dbReference type="SUPFAM" id="SSF103506">
    <property type="entry name" value="Mitochondrial carrier"/>
    <property type="match status" value="1"/>
</dbReference>
<dbReference type="Gene3D" id="1.50.40.10">
    <property type="entry name" value="Mitochondrial carrier domain"/>
    <property type="match status" value="2"/>
</dbReference>
<keyword evidence="8 9" id="KW-0472">Membrane</keyword>
<evidence type="ECO:0000313" key="12">
    <source>
        <dbReference type="Proteomes" id="UP000092993"/>
    </source>
</evidence>
<feature type="region of interest" description="Disordered" evidence="10">
    <location>
        <begin position="1"/>
        <end position="32"/>
    </location>
</feature>
<dbReference type="InterPro" id="IPR050567">
    <property type="entry name" value="Mitochondrial_Carrier"/>
</dbReference>
<dbReference type="GO" id="GO:0031966">
    <property type="term" value="C:mitochondrial membrane"/>
    <property type="evidence" value="ECO:0007669"/>
    <property type="project" value="UniProtKB-SubCell"/>
</dbReference>
<evidence type="ECO:0000256" key="5">
    <source>
        <dbReference type="ARBA" id="ARBA00022737"/>
    </source>
</evidence>
<keyword evidence="4 9" id="KW-0812">Transmembrane</keyword>
<evidence type="ECO:0000256" key="4">
    <source>
        <dbReference type="ARBA" id="ARBA00022692"/>
    </source>
</evidence>
<keyword evidence="12" id="KW-1185">Reference proteome</keyword>
<comment type="similarity">
    <text evidence="2">Belongs to the mitochondrial carrier (TC 2.A.29) family.</text>
</comment>
<dbReference type="PROSITE" id="PS50920">
    <property type="entry name" value="SOLCAR"/>
    <property type="match status" value="2"/>
</dbReference>
<dbReference type="OMA" id="QGAHFLR"/>
<accession>A0A1C7LX30</accession>
<feature type="repeat" description="Solcar" evidence="9">
    <location>
        <begin position="1029"/>
        <end position="1112"/>
    </location>
</feature>
<dbReference type="EMBL" id="LUGG01000018">
    <property type="protein sequence ID" value="OBZ69202.1"/>
    <property type="molecule type" value="Genomic_DNA"/>
</dbReference>
<organism evidence="11 12">
    <name type="scientific">Grifola frondosa</name>
    <name type="common">Maitake</name>
    <name type="synonym">Polyporus frondosus</name>
    <dbReference type="NCBI Taxonomy" id="5627"/>
    <lineage>
        <taxon>Eukaryota</taxon>
        <taxon>Fungi</taxon>
        <taxon>Dikarya</taxon>
        <taxon>Basidiomycota</taxon>
        <taxon>Agaricomycotina</taxon>
        <taxon>Agaricomycetes</taxon>
        <taxon>Polyporales</taxon>
        <taxon>Grifolaceae</taxon>
        <taxon>Grifola</taxon>
    </lineage>
</organism>
<keyword evidence="5" id="KW-0677">Repeat</keyword>
<keyword evidence="3" id="KW-0813">Transport</keyword>
<evidence type="ECO:0000256" key="9">
    <source>
        <dbReference type="PROSITE-ProRule" id="PRU00282"/>
    </source>
</evidence>
<feature type="repeat" description="Solcar" evidence="9">
    <location>
        <begin position="1234"/>
        <end position="1331"/>
    </location>
</feature>
<dbReference type="Pfam" id="PF00153">
    <property type="entry name" value="Mito_carr"/>
    <property type="match status" value="2"/>
</dbReference>
<evidence type="ECO:0000256" key="2">
    <source>
        <dbReference type="ARBA" id="ARBA00006375"/>
    </source>
</evidence>
<evidence type="ECO:0000256" key="3">
    <source>
        <dbReference type="ARBA" id="ARBA00022448"/>
    </source>
</evidence>
<protein>
    <submittedName>
        <fullName evidence="11">Solute carrier family 25 member 47-A</fullName>
    </submittedName>
</protein>
<dbReference type="InterPro" id="IPR023395">
    <property type="entry name" value="MCP_dom_sf"/>
</dbReference>
<dbReference type="STRING" id="5627.A0A1C7LX30"/>
<proteinExistence type="inferred from homology"/>
<evidence type="ECO:0000256" key="7">
    <source>
        <dbReference type="ARBA" id="ARBA00023128"/>
    </source>
</evidence>
<evidence type="ECO:0000256" key="10">
    <source>
        <dbReference type="SAM" id="MobiDB-lite"/>
    </source>
</evidence>
<evidence type="ECO:0000256" key="8">
    <source>
        <dbReference type="ARBA" id="ARBA00023136"/>
    </source>
</evidence>